<keyword evidence="2" id="KW-0479">Metal-binding</keyword>
<evidence type="ECO:0000256" key="6">
    <source>
        <dbReference type="ARBA" id="ARBA00038001"/>
    </source>
</evidence>
<dbReference type="PANTHER" id="PTHR21496">
    <property type="entry name" value="FERREDOXIN-RELATED"/>
    <property type="match status" value="1"/>
</dbReference>
<organism evidence="8 9">
    <name type="scientific">Cupriavidus basilensis</name>
    <dbReference type="NCBI Taxonomy" id="68895"/>
    <lineage>
        <taxon>Bacteria</taxon>
        <taxon>Pseudomonadati</taxon>
        <taxon>Pseudomonadota</taxon>
        <taxon>Betaproteobacteria</taxon>
        <taxon>Burkholderiales</taxon>
        <taxon>Burkholderiaceae</taxon>
        <taxon>Cupriavidus</taxon>
    </lineage>
</organism>
<dbReference type="SUPFAM" id="SSF50022">
    <property type="entry name" value="ISP domain"/>
    <property type="match status" value="1"/>
</dbReference>
<name>A0ABT6AXI3_9BURK</name>
<feature type="domain" description="Rieske" evidence="7">
    <location>
        <begin position="5"/>
        <end position="101"/>
    </location>
</feature>
<evidence type="ECO:0000313" key="9">
    <source>
        <dbReference type="Proteomes" id="UP001216674"/>
    </source>
</evidence>
<dbReference type="Proteomes" id="UP001216674">
    <property type="component" value="Unassembled WGS sequence"/>
</dbReference>
<evidence type="ECO:0000313" key="8">
    <source>
        <dbReference type="EMBL" id="MDF3837335.1"/>
    </source>
</evidence>
<gene>
    <name evidence="8" type="ORF">P3W85_30965</name>
</gene>
<dbReference type="PANTHER" id="PTHR21496:SF0">
    <property type="entry name" value="RIESKE DOMAIN-CONTAINING PROTEIN"/>
    <property type="match status" value="1"/>
</dbReference>
<evidence type="ECO:0000256" key="4">
    <source>
        <dbReference type="ARBA" id="ARBA00023014"/>
    </source>
</evidence>
<dbReference type="CDD" id="cd03528">
    <property type="entry name" value="Rieske_RO_ferredoxin"/>
    <property type="match status" value="1"/>
</dbReference>
<evidence type="ECO:0000259" key="7">
    <source>
        <dbReference type="PROSITE" id="PS51296"/>
    </source>
</evidence>
<accession>A0ABT6AXI3</accession>
<protein>
    <submittedName>
        <fullName evidence="8">Non-heme iron oxygenase ferredoxin subunit</fullName>
    </submittedName>
</protein>
<evidence type="ECO:0000256" key="1">
    <source>
        <dbReference type="ARBA" id="ARBA00022714"/>
    </source>
</evidence>
<dbReference type="RefSeq" id="WP_017231239.1">
    <property type="nucleotide sequence ID" value="NZ_JARJLM010000500.1"/>
</dbReference>
<dbReference type="Pfam" id="PF00355">
    <property type="entry name" value="Rieske"/>
    <property type="match status" value="1"/>
</dbReference>
<evidence type="ECO:0000256" key="2">
    <source>
        <dbReference type="ARBA" id="ARBA00022723"/>
    </source>
</evidence>
<evidence type="ECO:0000256" key="3">
    <source>
        <dbReference type="ARBA" id="ARBA00023004"/>
    </source>
</evidence>
<dbReference type="PROSITE" id="PS51296">
    <property type="entry name" value="RIESKE"/>
    <property type="match status" value="1"/>
</dbReference>
<comment type="caution">
    <text evidence="8">The sequence shown here is derived from an EMBL/GenBank/DDBJ whole genome shotgun (WGS) entry which is preliminary data.</text>
</comment>
<keyword evidence="9" id="KW-1185">Reference proteome</keyword>
<proteinExistence type="inferred from homology"/>
<dbReference type="EMBL" id="JARJLM010000500">
    <property type="protein sequence ID" value="MDF3837335.1"/>
    <property type="molecule type" value="Genomic_DNA"/>
</dbReference>
<comment type="similarity">
    <text evidence="6">Belongs to the bacterial ring-hydroxylating dioxygenase ferredoxin component family.</text>
</comment>
<sequence length="114" mass="12266">MSNKVFLIQREALAPGQVCKVETSRCPLAVYNIDGEYFATSDVCTHATASLSEGEIVDGDLIACPVHDGQFHIPTGQAVGFPCTVDLRTYKVIVEADRIYADLDQESEAASSAI</sequence>
<keyword evidence="3" id="KW-0408">Iron</keyword>
<evidence type="ECO:0000256" key="5">
    <source>
        <dbReference type="ARBA" id="ARBA00034078"/>
    </source>
</evidence>
<comment type="cofactor">
    <cofactor evidence="5">
        <name>[2Fe-2S] cluster</name>
        <dbReference type="ChEBI" id="CHEBI:190135"/>
    </cofactor>
</comment>
<dbReference type="Gene3D" id="2.102.10.10">
    <property type="entry name" value="Rieske [2Fe-2S] iron-sulphur domain"/>
    <property type="match status" value="1"/>
</dbReference>
<dbReference type="InterPro" id="IPR017941">
    <property type="entry name" value="Rieske_2Fe-2S"/>
</dbReference>
<keyword evidence="4" id="KW-0411">Iron-sulfur</keyword>
<reference evidence="8 9" key="1">
    <citation type="submission" date="2023-03" db="EMBL/GenBank/DDBJ databases">
        <title>Draft assemblies of triclosan tolerant bacteria isolated from returned activated sludge.</title>
        <authorList>
            <person name="Van Hamelsveld S."/>
        </authorList>
    </citation>
    <scope>NUCLEOTIDE SEQUENCE [LARGE SCALE GENOMIC DNA]</scope>
    <source>
        <strain evidence="8 9">GW210010_S58</strain>
    </source>
</reference>
<dbReference type="InterPro" id="IPR036922">
    <property type="entry name" value="Rieske_2Fe-2S_sf"/>
</dbReference>
<keyword evidence="1" id="KW-0001">2Fe-2S</keyword>